<dbReference type="InterPro" id="IPR011914">
    <property type="entry name" value="RfaE_dom_II"/>
</dbReference>
<protein>
    <recommendedName>
        <fullName evidence="1">D-glycero-beta-D-manno-heptose 1-phosphate adenylyltransferase</fullName>
        <ecNumber evidence="1">2.7.7.70</ecNumber>
    </recommendedName>
</protein>
<feature type="domain" description="Cytidyltransferase-like" evidence="8">
    <location>
        <begin position="34"/>
        <end position="157"/>
    </location>
</feature>
<dbReference type="InterPro" id="IPR014729">
    <property type="entry name" value="Rossmann-like_a/b/a_fold"/>
</dbReference>
<evidence type="ECO:0000256" key="2">
    <source>
        <dbReference type="ARBA" id="ARBA00022679"/>
    </source>
</evidence>
<dbReference type="NCBIfam" id="TIGR02199">
    <property type="entry name" value="rfaE_dom_II"/>
    <property type="match status" value="1"/>
</dbReference>
<dbReference type="GO" id="GO:0005975">
    <property type="term" value="P:carbohydrate metabolic process"/>
    <property type="evidence" value="ECO:0007669"/>
    <property type="project" value="InterPro"/>
</dbReference>
<organism evidence="9">
    <name type="scientific">Desulfobacca acetoxidans</name>
    <dbReference type="NCBI Taxonomy" id="60893"/>
    <lineage>
        <taxon>Bacteria</taxon>
        <taxon>Pseudomonadati</taxon>
        <taxon>Thermodesulfobacteriota</taxon>
        <taxon>Desulfobaccia</taxon>
        <taxon>Desulfobaccales</taxon>
        <taxon>Desulfobaccaceae</taxon>
        <taxon>Desulfobacca</taxon>
    </lineage>
</organism>
<evidence type="ECO:0000256" key="5">
    <source>
        <dbReference type="ARBA" id="ARBA00022840"/>
    </source>
</evidence>
<evidence type="ECO:0000256" key="4">
    <source>
        <dbReference type="ARBA" id="ARBA00022741"/>
    </source>
</evidence>
<keyword evidence="2 9" id="KW-0808">Transferase</keyword>
<dbReference type="GO" id="GO:0005524">
    <property type="term" value="F:ATP binding"/>
    <property type="evidence" value="ECO:0007669"/>
    <property type="project" value="UniProtKB-KW"/>
</dbReference>
<comment type="caution">
    <text evidence="9">The sequence shown here is derived from an EMBL/GenBank/DDBJ whole genome shotgun (WGS) entry which is preliminary data.</text>
</comment>
<dbReference type="NCBIfam" id="TIGR00125">
    <property type="entry name" value="cyt_tran_rel"/>
    <property type="match status" value="1"/>
</dbReference>
<dbReference type="AlphaFoldDB" id="A0A7C5AMD4"/>
<proteinExistence type="predicted"/>
<evidence type="ECO:0000313" key="9">
    <source>
        <dbReference type="EMBL" id="HGZ11672.1"/>
    </source>
</evidence>
<keyword evidence="6" id="KW-0119">Carbohydrate metabolism</keyword>
<evidence type="ECO:0000256" key="3">
    <source>
        <dbReference type="ARBA" id="ARBA00022695"/>
    </source>
</evidence>
<dbReference type="InterPro" id="IPR004821">
    <property type="entry name" value="Cyt_trans-like"/>
</dbReference>
<dbReference type="PANTHER" id="PTHR43793:SF2">
    <property type="entry name" value="BIFUNCTIONAL PROTEIN HLDE"/>
    <property type="match status" value="1"/>
</dbReference>
<evidence type="ECO:0000256" key="1">
    <source>
        <dbReference type="ARBA" id="ARBA00012519"/>
    </source>
</evidence>
<keyword evidence="4" id="KW-0547">Nucleotide-binding</keyword>
<dbReference type="SUPFAM" id="SSF52374">
    <property type="entry name" value="Nucleotidylyl transferase"/>
    <property type="match status" value="1"/>
</dbReference>
<dbReference type="Gene3D" id="3.40.50.620">
    <property type="entry name" value="HUPs"/>
    <property type="match status" value="1"/>
</dbReference>
<accession>A0A7C5AMD4</accession>
<comment type="catalytic activity">
    <reaction evidence="7">
        <text>D-glycero-beta-D-manno-heptose 1-phosphate + ATP + H(+) = ADP-D-glycero-beta-D-manno-heptose + diphosphate</text>
        <dbReference type="Rhea" id="RHEA:27465"/>
        <dbReference type="ChEBI" id="CHEBI:15378"/>
        <dbReference type="ChEBI" id="CHEBI:30616"/>
        <dbReference type="ChEBI" id="CHEBI:33019"/>
        <dbReference type="ChEBI" id="CHEBI:59967"/>
        <dbReference type="ChEBI" id="CHEBI:61593"/>
        <dbReference type="EC" id="2.7.7.70"/>
    </reaction>
</comment>
<evidence type="ECO:0000256" key="7">
    <source>
        <dbReference type="ARBA" id="ARBA00047428"/>
    </source>
</evidence>
<dbReference type="PANTHER" id="PTHR43793">
    <property type="entry name" value="FAD SYNTHASE"/>
    <property type="match status" value="1"/>
</dbReference>
<dbReference type="Pfam" id="PF01467">
    <property type="entry name" value="CTP_transf_like"/>
    <property type="match status" value="1"/>
</dbReference>
<dbReference type="GO" id="GO:0016773">
    <property type="term" value="F:phosphotransferase activity, alcohol group as acceptor"/>
    <property type="evidence" value="ECO:0007669"/>
    <property type="project" value="InterPro"/>
</dbReference>
<reference evidence="9" key="1">
    <citation type="journal article" date="2020" name="mSystems">
        <title>Genome- and Community-Level Interaction Insights into Carbon Utilization and Element Cycling Functions of Hydrothermarchaeota in Hydrothermal Sediment.</title>
        <authorList>
            <person name="Zhou Z."/>
            <person name="Liu Y."/>
            <person name="Xu W."/>
            <person name="Pan J."/>
            <person name="Luo Z.H."/>
            <person name="Li M."/>
        </authorList>
    </citation>
    <scope>NUCLEOTIDE SEQUENCE [LARGE SCALE GENOMIC DNA]</scope>
    <source>
        <strain evidence="9">SpSt-853</strain>
    </source>
</reference>
<keyword evidence="5" id="KW-0067">ATP-binding</keyword>
<keyword evidence="3 9" id="KW-0548">Nucleotidyltransferase</keyword>
<evidence type="ECO:0000256" key="6">
    <source>
        <dbReference type="ARBA" id="ARBA00023277"/>
    </source>
</evidence>
<dbReference type="GO" id="GO:0016779">
    <property type="term" value="F:nucleotidyltransferase activity"/>
    <property type="evidence" value="ECO:0007669"/>
    <property type="project" value="UniProtKB-KW"/>
</dbReference>
<name>A0A7C5AMD4_9BACT</name>
<dbReference type="InterPro" id="IPR050385">
    <property type="entry name" value="Archaeal_FAD_synthase"/>
</dbReference>
<evidence type="ECO:0000259" key="8">
    <source>
        <dbReference type="Pfam" id="PF01467"/>
    </source>
</evidence>
<dbReference type="EMBL" id="DTKJ01000040">
    <property type="protein sequence ID" value="HGZ11672.1"/>
    <property type="molecule type" value="Genomic_DNA"/>
</dbReference>
<sequence>MPNLTSSTADKIISREAAARWVKELQAQGLRVVFTNGCFDLLHPGHVSYLEEARKLGDALIVAVNTDASVKRLGKGEGRPVNPERDRARMVAALAVVDRVVLFEEDTPLELIQLLKPDVLVKGGDYRLEEVVGREEVKSRGGEVRILPLVPGYSTTALLNRLKKKLSAGNP</sequence>
<dbReference type="EC" id="2.7.7.70" evidence="1"/>
<gene>
    <name evidence="9" type="primary">rfaE2</name>
    <name evidence="9" type="ORF">ENW48_05595</name>
</gene>